<gene>
    <name evidence="6" type="ORF">I585_01431</name>
    <name evidence="5" type="ORF">UAI_04308</name>
</gene>
<comment type="catalytic activity">
    <reaction evidence="4">
        <text>apo-[citrate lyase ACP] + 2'-(5''-triphospho-alpha-D-ribosyl)-3'-dephospho-CoA = holo-[citrate lyase ACP] + diphosphate</text>
        <dbReference type="Rhea" id="RHEA:16333"/>
        <dbReference type="Rhea" id="RHEA-COMP:10157"/>
        <dbReference type="Rhea" id="RHEA-COMP:10158"/>
        <dbReference type="ChEBI" id="CHEBI:29999"/>
        <dbReference type="ChEBI" id="CHEBI:33019"/>
        <dbReference type="ChEBI" id="CHEBI:61378"/>
        <dbReference type="ChEBI" id="CHEBI:82683"/>
        <dbReference type="EC" id="2.7.7.61"/>
    </reaction>
</comment>
<keyword evidence="3" id="KW-0548">Nucleotidyltransferase</keyword>
<dbReference type="Proteomes" id="UP000013783">
    <property type="component" value="Unassembled WGS sequence"/>
</dbReference>
<dbReference type="Proteomes" id="UP000014148">
    <property type="component" value="Unassembled WGS sequence"/>
</dbReference>
<evidence type="ECO:0000313" key="7">
    <source>
        <dbReference type="Proteomes" id="UP000013783"/>
    </source>
</evidence>
<organism evidence="5 7">
    <name type="scientific">Enterococcus malodoratus ATCC 43197</name>
    <dbReference type="NCBI Taxonomy" id="1158601"/>
    <lineage>
        <taxon>Bacteria</taxon>
        <taxon>Bacillati</taxon>
        <taxon>Bacillota</taxon>
        <taxon>Bacilli</taxon>
        <taxon>Lactobacillales</taxon>
        <taxon>Enterococcaceae</taxon>
        <taxon>Enterococcus</taxon>
    </lineage>
</organism>
<dbReference type="eggNOG" id="COG3697">
    <property type="taxonomic scope" value="Bacteria"/>
</dbReference>
<evidence type="ECO:0000313" key="6">
    <source>
        <dbReference type="EMBL" id="EOT69952.1"/>
    </source>
</evidence>
<comment type="caution">
    <text evidence="5">The sequence shown here is derived from an EMBL/GenBank/DDBJ whole genome shotgun (WGS) entry which is preliminary data.</text>
</comment>
<evidence type="ECO:0000256" key="2">
    <source>
        <dbReference type="ARBA" id="ARBA00022679"/>
    </source>
</evidence>
<proteinExistence type="predicted"/>
<dbReference type="STRING" id="71451.RV07_GL000506"/>
<sequence>MSNSIFSGSKISLSEMLAARELRVKTQRELLSADTEEVLLSATMNIPGPVKYSETFSQVFQRVMEAIEEAVNDVTPLVNLFREEPTGIEYYLLVPLAKEELKHRMVEIEENHDYGRLVDLDVLSMDGEEIQAIGRAELNLLPRKCFVCDANAKICGRSRRHTIEEIQTKIVEIVEKGKVHQND</sequence>
<keyword evidence="8" id="KW-1185">Reference proteome</keyword>
<dbReference type="OrthoDB" id="3196716at2"/>
<dbReference type="AlphaFoldDB" id="R2R7V6"/>
<evidence type="ECO:0000256" key="3">
    <source>
        <dbReference type="ARBA" id="ARBA00022695"/>
    </source>
</evidence>
<dbReference type="EMBL" id="ASWA01000002">
    <property type="protein sequence ID" value="EOT69952.1"/>
    <property type="molecule type" value="Genomic_DNA"/>
</dbReference>
<name>R2R7V6_9ENTE</name>
<protein>
    <recommendedName>
        <fullName evidence="1">citrate lyase holo-[acyl-carrier protein] synthase</fullName>
        <ecNumber evidence="1">2.7.7.61</ecNumber>
    </recommendedName>
</protein>
<dbReference type="GO" id="GO:0051191">
    <property type="term" value="P:prosthetic group biosynthetic process"/>
    <property type="evidence" value="ECO:0007669"/>
    <property type="project" value="InterPro"/>
</dbReference>
<dbReference type="EMBL" id="AJAK01000031">
    <property type="protein sequence ID" value="EOH72024.1"/>
    <property type="molecule type" value="Genomic_DNA"/>
</dbReference>
<evidence type="ECO:0000313" key="8">
    <source>
        <dbReference type="Proteomes" id="UP000014148"/>
    </source>
</evidence>
<evidence type="ECO:0000256" key="4">
    <source>
        <dbReference type="ARBA" id="ARBA00048574"/>
    </source>
</evidence>
<dbReference type="NCBIfam" id="NF002383">
    <property type="entry name" value="PRK01392.1"/>
    <property type="match status" value="1"/>
</dbReference>
<evidence type="ECO:0000313" key="5">
    <source>
        <dbReference type="EMBL" id="EOH72024.1"/>
    </source>
</evidence>
<accession>R2R7V6</accession>
<dbReference type="InterPro" id="IPR005551">
    <property type="entry name" value="CitX"/>
</dbReference>
<dbReference type="PATRIC" id="fig|1158601.3.peg.4275"/>
<dbReference type="EC" id="2.7.7.61" evidence="1"/>
<reference evidence="5 7" key="1">
    <citation type="submission" date="2013-02" db="EMBL/GenBank/DDBJ databases">
        <title>The Genome Sequence of Enterococcus malodoratus ATCC_43197.</title>
        <authorList>
            <consortium name="The Broad Institute Genome Sequencing Platform"/>
            <consortium name="The Broad Institute Genome Sequencing Center for Infectious Disease"/>
            <person name="Earl A.M."/>
            <person name="Gilmore M.S."/>
            <person name="Lebreton F."/>
            <person name="Walker B."/>
            <person name="Young S.K."/>
            <person name="Zeng Q."/>
            <person name="Gargeya S."/>
            <person name="Fitzgerald M."/>
            <person name="Haas B."/>
            <person name="Abouelleil A."/>
            <person name="Alvarado L."/>
            <person name="Arachchi H.M."/>
            <person name="Berlin A.M."/>
            <person name="Chapman S.B."/>
            <person name="Dewar J."/>
            <person name="Goldberg J."/>
            <person name="Griggs A."/>
            <person name="Gujja S."/>
            <person name="Hansen M."/>
            <person name="Howarth C."/>
            <person name="Imamovic A."/>
            <person name="Larimer J."/>
            <person name="McCowan C."/>
            <person name="Murphy C."/>
            <person name="Neiman D."/>
            <person name="Pearson M."/>
            <person name="Priest M."/>
            <person name="Roberts A."/>
            <person name="Saif S."/>
            <person name="Shea T."/>
            <person name="Sisk P."/>
            <person name="Sykes S."/>
            <person name="Wortman J."/>
            <person name="Nusbaum C."/>
            <person name="Birren B."/>
        </authorList>
    </citation>
    <scope>NUCLEOTIDE SEQUENCE [LARGE SCALE GENOMIC DNA]</scope>
    <source>
        <strain evidence="5 7">ATCC 43197</strain>
    </source>
</reference>
<evidence type="ECO:0000256" key="1">
    <source>
        <dbReference type="ARBA" id="ARBA00012524"/>
    </source>
</evidence>
<reference evidence="6 8" key="2">
    <citation type="submission" date="2013-03" db="EMBL/GenBank/DDBJ databases">
        <title>The Genome Sequence of Enterococcus malodoratus ATCC_43197 (PacBio/Illumina hybrid assembly).</title>
        <authorList>
            <consortium name="The Broad Institute Genomics Platform"/>
            <consortium name="The Broad Institute Genome Sequencing Center for Infectious Disease"/>
            <person name="Earl A."/>
            <person name="Russ C."/>
            <person name="Gilmore M."/>
            <person name="Surin D."/>
            <person name="Walker B."/>
            <person name="Young S."/>
            <person name="Zeng Q."/>
            <person name="Gargeya S."/>
            <person name="Fitzgerald M."/>
            <person name="Haas B."/>
            <person name="Abouelleil A."/>
            <person name="Allen A.W."/>
            <person name="Alvarado L."/>
            <person name="Arachchi H.M."/>
            <person name="Berlin A.M."/>
            <person name="Chapman S.B."/>
            <person name="Gainer-Dewar J."/>
            <person name="Goldberg J."/>
            <person name="Griggs A."/>
            <person name="Gujja S."/>
            <person name="Hansen M."/>
            <person name="Howarth C."/>
            <person name="Imamovic A."/>
            <person name="Ireland A."/>
            <person name="Larimer J."/>
            <person name="McCowan C."/>
            <person name="Murphy C."/>
            <person name="Pearson M."/>
            <person name="Poon T.W."/>
            <person name="Priest M."/>
            <person name="Roberts A."/>
            <person name="Saif S."/>
            <person name="Shea T."/>
            <person name="Sisk P."/>
            <person name="Sykes S."/>
            <person name="Wortman J."/>
            <person name="Nusbaum C."/>
            <person name="Birren B."/>
        </authorList>
    </citation>
    <scope>NUCLEOTIDE SEQUENCE [LARGE SCALE GENOMIC DNA]</scope>
    <source>
        <strain evidence="6 8">ATCC 43197</strain>
    </source>
</reference>
<dbReference type="GO" id="GO:0050519">
    <property type="term" value="F:holo-citrate lyase synthase activity"/>
    <property type="evidence" value="ECO:0007669"/>
    <property type="project" value="UniProtKB-EC"/>
</dbReference>
<keyword evidence="2" id="KW-0808">Transferase</keyword>
<dbReference type="NCBIfam" id="TIGR03124">
    <property type="entry name" value="citrate_citX"/>
    <property type="match status" value="1"/>
</dbReference>
<dbReference type="Pfam" id="PF03802">
    <property type="entry name" value="CitX"/>
    <property type="match status" value="1"/>
</dbReference>
<dbReference type="RefSeq" id="WP_010743079.1">
    <property type="nucleotide sequence ID" value="NZ_KB946253.1"/>
</dbReference>